<keyword evidence="3" id="KW-1185">Reference proteome</keyword>
<protein>
    <submittedName>
        <fullName evidence="2">Uncharacterized protein</fullName>
    </submittedName>
</protein>
<evidence type="ECO:0000313" key="3">
    <source>
        <dbReference type="Proteomes" id="UP000009231"/>
    </source>
</evidence>
<dbReference type="Proteomes" id="UP000009231">
    <property type="component" value="Chromosome"/>
</dbReference>
<reference evidence="2 3" key="1">
    <citation type="journal article" date="2014" name="Int. J. Syst. Evol. Microbiol.">
        <title>Methanobacterium paludis sp. nov. and a novel strain of Methanobacterium lacus isolated from northern peatlands.</title>
        <authorList>
            <person name="Cadillo-Quiroz H."/>
            <person name="Brauer S.L."/>
            <person name="Goodson N."/>
            <person name="Yavitt J.B."/>
            <person name="Zinder S.H."/>
        </authorList>
    </citation>
    <scope>NUCLEOTIDE SEQUENCE [LARGE SCALE GENOMIC DNA]</scope>
    <source>
        <strain evidence="3">DSM 25820 / JCM 18151 / SWAN1</strain>
    </source>
</reference>
<evidence type="ECO:0000313" key="2">
    <source>
        <dbReference type="EMBL" id="AEG18078.1"/>
    </source>
</evidence>
<feature type="compositionally biased region" description="Polar residues" evidence="1">
    <location>
        <begin position="123"/>
        <end position="157"/>
    </location>
</feature>
<gene>
    <name evidence="2" type="ordered locus">MSWAN_1057</name>
</gene>
<dbReference type="EMBL" id="CP002772">
    <property type="protein sequence ID" value="AEG18078.1"/>
    <property type="molecule type" value="Genomic_DNA"/>
</dbReference>
<accession>F6D3T4</accession>
<feature type="region of interest" description="Disordered" evidence="1">
    <location>
        <begin position="122"/>
        <end position="158"/>
    </location>
</feature>
<dbReference type="eggNOG" id="arCOG10865">
    <property type="taxonomic scope" value="Archaea"/>
</dbReference>
<name>F6D3T4_METPW</name>
<organism evidence="2 3">
    <name type="scientific">Methanobacterium paludis (strain DSM 25820 / JCM 18151 / SWAN1)</name>
    <dbReference type="NCBI Taxonomy" id="868131"/>
    <lineage>
        <taxon>Archaea</taxon>
        <taxon>Methanobacteriati</taxon>
        <taxon>Methanobacteriota</taxon>
        <taxon>Methanomada group</taxon>
        <taxon>Methanobacteria</taxon>
        <taxon>Methanobacteriales</taxon>
        <taxon>Methanobacteriaceae</taxon>
        <taxon>Methanobacterium</taxon>
    </lineage>
</organism>
<dbReference type="HOGENOM" id="CLU_1507405_0_0_2"/>
<dbReference type="AlphaFoldDB" id="F6D3T4"/>
<proteinExistence type="predicted"/>
<dbReference type="KEGG" id="mew:MSWAN_1057"/>
<sequence length="178" mass="19260">MLLVACLITFLPVSAAADGAYNVQVTQNYVKATAKCSDGTSGYYYQTATFKNYCPHCHRYGTLTFNPKGTVEGEWTCSACDSDYCAADGKEKISGSSYYLSTYTPPKQVKAAQEVKVVKSQQTAKQTQDSTVQPAAQQTQESTVQPAESSVQPQPVDSKTKMLNILSSFKGKSFLSGL</sequence>
<evidence type="ECO:0000256" key="1">
    <source>
        <dbReference type="SAM" id="MobiDB-lite"/>
    </source>
</evidence>